<dbReference type="NCBIfam" id="TIGR03448">
    <property type="entry name" value="mycothiol_MshD"/>
    <property type="match status" value="1"/>
</dbReference>
<dbReference type="InterPro" id="IPR050276">
    <property type="entry name" value="MshD_Acetyltransferase"/>
</dbReference>
<proteinExistence type="inferred from homology"/>
<comment type="similarity">
    <text evidence="4">Belongs to the acetyltransferase family. MshD subfamily.</text>
</comment>
<feature type="binding site" evidence="4">
    <location>
        <position position="33"/>
    </location>
    <ligand>
        <name>1D-myo-inositol 2-(L-cysteinylamino)-2-deoxy-alpha-D-glucopyranoside</name>
        <dbReference type="ChEBI" id="CHEBI:58887"/>
    </ligand>
</feature>
<name>A0A6B8TMX3_9CORY</name>
<organism evidence="6 7">
    <name type="scientific">Corynebacterium xerosis</name>
    <dbReference type="NCBI Taxonomy" id="1725"/>
    <lineage>
        <taxon>Bacteria</taxon>
        <taxon>Bacillati</taxon>
        <taxon>Actinomycetota</taxon>
        <taxon>Actinomycetes</taxon>
        <taxon>Mycobacteriales</taxon>
        <taxon>Corynebacteriaceae</taxon>
        <taxon>Corynebacterium</taxon>
    </lineage>
</organism>
<keyword evidence="1 4" id="KW-0808">Transferase</keyword>
<dbReference type="PANTHER" id="PTHR43617">
    <property type="entry name" value="L-AMINO ACID N-ACETYLTRANSFERASE"/>
    <property type="match status" value="1"/>
</dbReference>
<gene>
    <name evidence="4 6" type="primary">mshD</name>
    <name evidence="6" type="ORF">FOB82_03600</name>
</gene>
<dbReference type="SUPFAM" id="SSF55729">
    <property type="entry name" value="Acyl-CoA N-acyltransferases (Nat)"/>
    <property type="match status" value="1"/>
</dbReference>
<feature type="binding site" evidence="4">
    <location>
        <position position="229"/>
    </location>
    <ligand>
        <name>1D-myo-inositol 2-(L-cysteinylamino)-2-deoxy-alpha-D-glucopyranoside</name>
        <dbReference type="ChEBI" id="CHEBI:58887"/>
    </ligand>
</feature>
<feature type="binding site" evidence="4">
    <location>
        <begin position="70"/>
        <end position="72"/>
    </location>
    <ligand>
        <name>acetyl-CoA</name>
        <dbReference type="ChEBI" id="CHEBI:57288"/>
        <label>1</label>
    </ligand>
</feature>
<dbReference type="PIRSF" id="PIRSF021524">
    <property type="entry name" value="MSH_acetyltransferase"/>
    <property type="match status" value="1"/>
</dbReference>
<comment type="catalytic activity">
    <reaction evidence="4">
        <text>1D-myo-inositol 2-(L-cysteinylamino)-2-deoxy-alpha-D-glucopyranoside + acetyl-CoA = mycothiol + CoA + H(+)</text>
        <dbReference type="Rhea" id="RHEA:26172"/>
        <dbReference type="ChEBI" id="CHEBI:15378"/>
        <dbReference type="ChEBI" id="CHEBI:16768"/>
        <dbReference type="ChEBI" id="CHEBI:57287"/>
        <dbReference type="ChEBI" id="CHEBI:57288"/>
        <dbReference type="ChEBI" id="CHEBI:58887"/>
        <dbReference type="EC" id="2.3.1.189"/>
    </reaction>
</comment>
<dbReference type="InterPro" id="IPR000182">
    <property type="entry name" value="GNAT_dom"/>
</dbReference>
<feature type="binding site" evidence="4">
    <location>
        <begin position="233"/>
        <end position="235"/>
    </location>
    <ligand>
        <name>acetyl-CoA</name>
        <dbReference type="ChEBI" id="CHEBI:57288"/>
        <label>2</label>
    </ligand>
</feature>
<protein>
    <recommendedName>
        <fullName evidence="4">Mycothiol acetyltransferase</fullName>
        <shortName evidence="4">MSH acetyltransferase</shortName>
        <ecNumber evidence="4">2.3.1.189</ecNumber>
    </recommendedName>
    <alternativeName>
        <fullName evidence="4">Mycothiol synthase</fullName>
    </alternativeName>
</protein>
<dbReference type="EC" id="2.3.1.189" evidence="4"/>
<evidence type="ECO:0000259" key="5">
    <source>
        <dbReference type="PROSITE" id="PS51186"/>
    </source>
</evidence>
<feature type="binding site" evidence="4">
    <location>
        <begin position="272"/>
        <end position="277"/>
    </location>
    <ligand>
        <name>acetyl-CoA</name>
        <dbReference type="ChEBI" id="CHEBI:57288"/>
        <label>2</label>
    </ligand>
</feature>
<dbReference type="AlphaFoldDB" id="A0A6B8TMX3"/>
<dbReference type="GO" id="GO:0035447">
    <property type="term" value="F:mycothiol synthase activity"/>
    <property type="evidence" value="ECO:0007669"/>
    <property type="project" value="UniProtKB-UniRule"/>
</dbReference>
<evidence type="ECO:0000256" key="1">
    <source>
        <dbReference type="ARBA" id="ARBA00022679"/>
    </source>
</evidence>
<reference evidence="6 7" key="1">
    <citation type="submission" date="2019-11" db="EMBL/GenBank/DDBJ databases">
        <title>FDA dAtabase for Regulatory Grade micrObial Sequences (FDA-ARGOS): Supporting development and validation of Infectious Disease Dx tests.</title>
        <authorList>
            <person name="Kerrigan L."/>
            <person name="Long C."/>
            <person name="Tallon L."/>
            <person name="Sadzewicz L."/>
            <person name="Vavikolanu K."/>
            <person name="Mehta A."/>
            <person name="Aluvathingal J."/>
            <person name="Nadendla S."/>
            <person name="Yan Y."/>
            <person name="Sichtig H."/>
        </authorList>
    </citation>
    <scope>NUCLEOTIDE SEQUENCE [LARGE SCALE GENOMIC DNA]</scope>
    <source>
        <strain evidence="6 7">FDAARGOS_674</strain>
    </source>
</reference>
<accession>A0A6B8TMX3</accession>
<evidence type="ECO:0000313" key="7">
    <source>
        <dbReference type="Proteomes" id="UP000426857"/>
    </source>
</evidence>
<evidence type="ECO:0000313" key="6">
    <source>
        <dbReference type="EMBL" id="QGS34161.1"/>
    </source>
</evidence>
<evidence type="ECO:0000256" key="2">
    <source>
        <dbReference type="ARBA" id="ARBA00022737"/>
    </source>
</evidence>
<dbReference type="Proteomes" id="UP000426857">
    <property type="component" value="Chromosome"/>
</dbReference>
<feature type="binding site" evidence="4">
    <location>
        <position position="180"/>
    </location>
    <ligand>
        <name>1D-myo-inositol 2-(L-cysteinylamino)-2-deoxy-alpha-D-glucopyranoside</name>
        <dbReference type="ChEBI" id="CHEBI:58887"/>
    </ligand>
</feature>
<comment type="function">
    <text evidence="4">Catalyzes the transfer of acetyl from acetyl-CoA to desacetylmycothiol (Cys-GlcN-Ins) to form mycothiol.</text>
</comment>
<dbReference type="CDD" id="cd04301">
    <property type="entry name" value="NAT_SF"/>
    <property type="match status" value="1"/>
</dbReference>
<dbReference type="InterPro" id="IPR017813">
    <property type="entry name" value="Mycothiol_AcTrfase"/>
</dbReference>
<dbReference type="Pfam" id="PF00583">
    <property type="entry name" value="Acetyltransf_1"/>
    <property type="match status" value="1"/>
</dbReference>
<keyword evidence="2 4" id="KW-0677">Repeat</keyword>
<dbReference type="PROSITE" id="PS51186">
    <property type="entry name" value="GNAT"/>
    <property type="match status" value="1"/>
</dbReference>
<feature type="domain" description="N-acetyltransferase" evidence="5">
    <location>
        <begin position="149"/>
        <end position="295"/>
    </location>
</feature>
<feature type="binding site" evidence="4">
    <location>
        <position position="221"/>
    </location>
    <ligand>
        <name>1D-myo-inositol 2-(L-cysteinylamino)-2-deoxy-alpha-D-glucopyranoside</name>
        <dbReference type="ChEBI" id="CHEBI:58887"/>
    </ligand>
</feature>
<dbReference type="HAMAP" id="MF_01698">
    <property type="entry name" value="MshD"/>
    <property type="match status" value="1"/>
</dbReference>
<dbReference type="InterPro" id="IPR016181">
    <property type="entry name" value="Acyl_CoA_acyltransferase"/>
</dbReference>
<evidence type="ECO:0000256" key="3">
    <source>
        <dbReference type="ARBA" id="ARBA00023315"/>
    </source>
</evidence>
<dbReference type="RefSeq" id="WP_155868022.1">
    <property type="nucleotide sequence ID" value="NZ_CP046322.1"/>
</dbReference>
<feature type="binding site" evidence="4">
    <location>
        <position position="267"/>
    </location>
    <ligand>
        <name>1D-myo-inositol 2-(L-cysteinylamino)-2-deoxy-alpha-D-glucopyranoside</name>
        <dbReference type="ChEBI" id="CHEBI:58887"/>
    </ligand>
</feature>
<dbReference type="GO" id="GO:0008999">
    <property type="term" value="F:protein-N-terminal-alanine acetyltransferase activity"/>
    <property type="evidence" value="ECO:0007669"/>
    <property type="project" value="TreeGrafter"/>
</dbReference>
<keyword evidence="3 4" id="KW-0012">Acyltransferase</keyword>
<dbReference type="Gene3D" id="3.40.630.30">
    <property type="match status" value="1"/>
</dbReference>
<dbReference type="EMBL" id="CP046322">
    <property type="protein sequence ID" value="QGS34161.1"/>
    <property type="molecule type" value="Genomic_DNA"/>
</dbReference>
<dbReference type="KEGG" id="cxe:FOB82_03600"/>
<dbReference type="PANTHER" id="PTHR43617:SF31">
    <property type="entry name" value="MYCOTHIOL ACETYLTRANSFERASE"/>
    <property type="match status" value="1"/>
</dbReference>
<evidence type="ECO:0000256" key="4">
    <source>
        <dbReference type="HAMAP-Rule" id="MF_01698"/>
    </source>
</evidence>
<dbReference type="GO" id="GO:0010125">
    <property type="term" value="P:mycothiol biosynthetic process"/>
    <property type="evidence" value="ECO:0007669"/>
    <property type="project" value="UniProtKB-UniRule"/>
</dbReference>
<sequence>MTFTIEIGTPEPAAARALLESVAGADGVEPFGEAFVRGLEDEDTGHRHVQLLDDGALCGLAGVADDSAELAVSPDVRRRGGGKAMLDAADRLVGKQLPVWAHGDVAGAAELAAATGRKVVRELLQMTAGGEAIVQLADDEPAPRGIRLENLPAARERMGDDAVDEAWLAVNNEAFDWHPEQGGWDAGQLRRARDVEWFDPAGVLFAVDAESGEILGFHWTKWHGGGVGEVYVIGLAGATRGRGVGGWLTRAGMRHLRDRGADRVILYVEGDNEPAVRTYERTGFDVTRRDVMYGV</sequence>
<comment type="subunit">
    <text evidence="4">Monomer.</text>
</comment>
<comment type="caution">
    <text evidence="4">Lacks conserved residue(s) required for the propagation of feature annotation.</text>
</comment>